<evidence type="ECO:0000313" key="1">
    <source>
        <dbReference type="EMBL" id="OYD06834.1"/>
    </source>
</evidence>
<dbReference type="Gene3D" id="2.170.120.40">
    <property type="entry name" value="YbbR-like domain"/>
    <property type="match status" value="2"/>
</dbReference>
<dbReference type="PANTHER" id="PTHR37804:SF1">
    <property type="entry name" value="CDAA REGULATORY PROTEIN CDAR"/>
    <property type="match status" value="1"/>
</dbReference>
<dbReference type="Proteomes" id="UP000215459">
    <property type="component" value="Unassembled WGS sequence"/>
</dbReference>
<dbReference type="AlphaFoldDB" id="A0A235B3H1"/>
<dbReference type="PANTHER" id="PTHR37804">
    <property type="entry name" value="CDAA REGULATORY PROTEIN CDAR"/>
    <property type="match status" value="1"/>
</dbReference>
<proteinExistence type="predicted"/>
<evidence type="ECO:0008006" key="3">
    <source>
        <dbReference type="Google" id="ProtNLM"/>
    </source>
</evidence>
<keyword evidence="2" id="KW-1185">Reference proteome</keyword>
<evidence type="ECO:0000313" key="2">
    <source>
        <dbReference type="Proteomes" id="UP000215459"/>
    </source>
</evidence>
<dbReference type="Pfam" id="PF07949">
    <property type="entry name" value="YbbR"/>
    <property type="match status" value="3"/>
</dbReference>
<organism evidence="1 2">
    <name type="scientific">Paludifilum halophilum</name>
    <dbReference type="NCBI Taxonomy" id="1642702"/>
    <lineage>
        <taxon>Bacteria</taxon>
        <taxon>Bacillati</taxon>
        <taxon>Bacillota</taxon>
        <taxon>Bacilli</taxon>
        <taxon>Bacillales</taxon>
        <taxon>Thermoactinomycetaceae</taxon>
        <taxon>Paludifilum</taxon>
    </lineage>
</organism>
<comment type="caution">
    <text evidence="1">The sequence shown here is derived from an EMBL/GenBank/DDBJ whole genome shotgun (WGS) entry which is preliminary data.</text>
</comment>
<dbReference type="InterPro" id="IPR012505">
    <property type="entry name" value="YbbR"/>
</dbReference>
<accession>A0A235B3H1</accession>
<dbReference type="EMBL" id="NOWF01000009">
    <property type="protein sequence ID" value="OYD06834.1"/>
    <property type="molecule type" value="Genomic_DNA"/>
</dbReference>
<dbReference type="RefSeq" id="WP_094265397.1">
    <property type="nucleotide sequence ID" value="NZ_NOWF01000009.1"/>
</dbReference>
<sequence length="398" mass="43914">MDKWLQNNNVIKLVALVLAIMLWFSVNDASLPLPRDRESTTIKNVTLEARYDERRYEIVELPDQVDLYVQGDSFAINRISPDRYEAYVDLRKLGPGSHKGIPVQVDGLPRGLDVDVRPGKVDVVIEKKQQKEMPVDVEVIGTPDEDYKLGEPIAQPGKVLIRGSESLLEQVTAVKAVINAEGAKETIEQSVSLQVYGENGTISEAEVKPEVVDVTLPVASPNTVVPLKAEIDRNPPKGYAVEDVNLDTDEVTVYGSKGYIQELEYYPAPPLDLSKAKSDRTYKLLMPIDDGAVKVEPENVEISVDIVKGEEKELRDVPVQVKGLEQESTAQIASDESIDLTLFGAPSLLKKIGKADAEAYIDVSNLSPGKHKVPVQVNLPTYIRLRGEAPEAEVRISR</sequence>
<gene>
    <name evidence="1" type="ORF">CHM34_14895</name>
</gene>
<reference evidence="1 2" key="1">
    <citation type="submission" date="2017-07" db="EMBL/GenBank/DDBJ databases">
        <title>The genome sequence of Paludifilum halophilum highlights mechanisms for microbial adaptation to high salt environemnts.</title>
        <authorList>
            <person name="Belbahri L."/>
        </authorList>
    </citation>
    <scope>NUCLEOTIDE SEQUENCE [LARGE SCALE GENOMIC DNA]</scope>
    <source>
        <strain evidence="1 2">DSM 102817</strain>
    </source>
</reference>
<dbReference type="OrthoDB" id="1013291at2"/>
<name>A0A235B3H1_9BACL</name>
<protein>
    <recommendedName>
        <fullName evidence="3">YbbR-like domain-containing protein YbbR</fullName>
    </recommendedName>
</protein>
<dbReference type="InterPro" id="IPR053154">
    <property type="entry name" value="c-di-AMP_regulator"/>
</dbReference>
<dbReference type="Gene3D" id="2.170.120.30">
    <property type="match status" value="2"/>
</dbReference>